<dbReference type="RefSeq" id="WP_053225316.1">
    <property type="nucleotide sequence ID" value="NZ_JYLD01000027.1"/>
</dbReference>
<proteinExistence type="predicted"/>
<dbReference type="Gene3D" id="2.180.10.10">
    <property type="entry name" value="RHS repeat-associated core"/>
    <property type="match status" value="1"/>
</dbReference>
<evidence type="ECO:0000313" key="1">
    <source>
        <dbReference type="EMBL" id="MQT46135.1"/>
    </source>
</evidence>
<accession>A0A7X1W6K3</accession>
<comment type="caution">
    <text evidence="1">The sequence shown here is derived from an EMBL/GenBank/DDBJ whole genome shotgun (WGS) entry which is preliminary data.</text>
</comment>
<evidence type="ECO:0008006" key="3">
    <source>
        <dbReference type="Google" id="ProtNLM"/>
    </source>
</evidence>
<dbReference type="EMBL" id="WIWJ01000006">
    <property type="protein sequence ID" value="MQT46135.1"/>
    <property type="molecule type" value="Genomic_DNA"/>
</dbReference>
<dbReference type="AlphaFoldDB" id="A0A7X1W6K3"/>
<name>A0A7X1W6K3_9PSED</name>
<gene>
    <name evidence="1" type="ORF">GHO40_05195</name>
</gene>
<organism evidence="1 2">
    <name type="scientific">Pseudomonas helleri</name>
    <dbReference type="NCBI Taxonomy" id="1608996"/>
    <lineage>
        <taxon>Bacteria</taxon>
        <taxon>Pseudomonadati</taxon>
        <taxon>Pseudomonadota</taxon>
        <taxon>Gammaproteobacteria</taxon>
        <taxon>Pseudomonadales</taxon>
        <taxon>Pseudomonadaceae</taxon>
        <taxon>Pseudomonas</taxon>
    </lineage>
</organism>
<dbReference type="PANTHER" id="PTHR32305:SF15">
    <property type="entry name" value="PROTEIN RHSA-RELATED"/>
    <property type="match status" value="1"/>
</dbReference>
<dbReference type="SUPFAM" id="SSF56399">
    <property type="entry name" value="ADP-ribosylation"/>
    <property type="match status" value="1"/>
</dbReference>
<dbReference type="Proteomes" id="UP000441404">
    <property type="component" value="Unassembled WGS sequence"/>
</dbReference>
<dbReference type="NCBIfam" id="TIGR03696">
    <property type="entry name" value="Rhs_assc_core"/>
    <property type="match status" value="1"/>
</dbReference>
<evidence type="ECO:0000313" key="2">
    <source>
        <dbReference type="Proteomes" id="UP000441404"/>
    </source>
</evidence>
<protein>
    <recommendedName>
        <fullName evidence="3">RHS repeat-associated core domain-containing protein</fullName>
    </recommendedName>
</protein>
<dbReference type="OrthoDB" id="6871516at2"/>
<dbReference type="InterPro" id="IPR022385">
    <property type="entry name" value="Rhs_assc_core"/>
</dbReference>
<dbReference type="PANTHER" id="PTHR32305">
    <property type="match status" value="1"/>
</dbReference>
<reference evidence="1 2" key="1">
    <citation type="submission" date="2019-10" db="EMBL/GenBank/DDBJ databases">
        <title>Evaluation of single-gene subtyping targets for Pseudomonas.</title>
        <authorList>
            <person name="Reichler S.J."/>
            <person name="Orsi R.H."/>
            <person name="Wiedmann M."/>
            <person name="Martin N.H."/>
            <person name="Murphy S.I."/>
        </authorList>
    </citation>
    <scope>NUCLEOTIDE SEQUENCE [LARGE SCALE GENOMIC DNA]</scope>
    <source>
        <strain evidence="1 2">FSL R10-3257</strain>
    </source>
</reference>
<dbReference type="InterPro" id="IPR050708">
    <property type="entry name" value="T6SS_VgrG/RHS"/>
</dbReference>
<sequence>MPTVIYAYDPLDRLIQTAGIRRFYNGSRMTTEIEGTVQRSVFQVGDHVLAEGGAGGSNLLATDLQRSVLHTVNPDKTQPMAYNVYGHRPAESGVASVLGFNGERADPVTGHYLLGNGYRAFNPVLMRFNSPDSFSPFGRGGINSYGYAGGDPVNRIDPSGHFWRALKNWLFKSGSKRFLAVQAAPVIARRNSIDLESQLMMDFKVLMPNIYVGRTVASDHKFSRLEVVGHGGFYEHGGKQVGVIASSGQAFTAEELGKALVSNGLMKKAKEVNLIMCHSADVASYTGKSFAQELSDYLNVPVTGYKGEVQRRPSSYLLDVVDSTAADPMARYVRVSSMVSDRAALIRQGLSSDYYRPVTFTPG</sequence>